<dbReference type="Gene3D" id="3.90.220.20">
    <property type="entry name" value="DNA methylase specificity domains"/>
    <property type="match status" value="2"/>
</dbReference>
<dbReference type="RefSeq" id="WP_149403424.1">
    <property type="nucleotide sequence ID" value="NZ_BIXY01000074.1"/>
</dbReference>
<keyword evidence="3" id="KW-0238">DNA-binding</keyword>
<dbReference type="AlphaFoldDB" id="A0A5A5TGR0"/>
<feature type="domain" description="Type I restriction modification DNA specificity" evidence="4">
    <location>
        <begin position="3"/>
        <end position="179"/>
    </location>
</feature>
<accession>A0A5A5TGR0</accession>
<dbReference type="EMBL" id="BIXY01000074">
    <property type="protein sequence ID" value="GCF10547.1"/>
    <property type="molecule type" value="Genomic_DNA"/>
</dbReference>
<proteinExistence type="inferred from homology"/>
<dbReference type="GO" id="GO:0009307">
    <property type="term" value="P:DNA restriction-modification system"/>
    <property type="evidence" value="ECO:0007669"/>
    <property type="project" value="UniProtKB-KW"/>
</dbReference>
<evidence type="ECO:0000259" key="4">
    <source>
        <dbReference type="Pfam" id="PF01420"/>
    </source>
</evidence>
<dbReference type="Pfam" id="PF01420">
    <property type="entry name" value="Methylase_S"/>
    <property type="match status" value="2"/>
</dbReference>
<dbReference type="Gene3D" id="1.10.287.1120">
    <property type="entry name" value="Bipartite methylase S protein"/>
    <property type="match status" value="1"/>
</dbReference>
<gene>
    <name evidence="5" type="ORF">KDI_41110</name>
</gene>
<dbReference type="PANTHER" id="PTHR30408">
    <property type="entry name" value="TYPE-1 RESTRICTION ENZYME ECOKI SPECIFICITY PROTEIN"/>
    <property type="match status" value="1"/>
</dbReference>
<sequence length="432" mass="48155">MISDWNTRPLSDFLTHIVGGGTPSRKVTSYWEGNIPWASVKDFQDDTQVIGDTTERISSEGLKKSASKLIPPGVLLICVRMAIGRVAITTHPIAINQDVKALYTNDLLLPKYLFYLIHIHRQKLEALSIGSTVKGLSLKHLLSLSINVPLPSVQCQISALLDTVDEQIQHAEKLIHKLKLQRTGLLQKLLTCGIDEKGKMRDPRTHPELFKDTVVGKVPQEWDVSTLGDIVLKNGGLIQTGPFGSQLHAHEYVTEGVPVIMPQNIKNERINTSQIARITPIKASKLSRHFVVLNDVVFGRRGDLDRCAFIDISDVGSICGTDCLLVRPPKDFIDGRWLAAIYRHYYSQVQIRAKAVGSTMLGLNTSLLTSLVIARPTLEEQVLIMDKCSLVDVLIRTEEVHRNKLKLYKNGLMQDLLTGKVRVAENQETKNS</sequence>
<keyword evidence="2" id="KW-0680">Restriction system</keyword>
<evidence type="ECO:0000256" key="2">
    <source>
        <dbReference type="ARBA" id="ARBA00022747"/>
    </source>
</evidence>
<protein>
    <recommendedName>
        <fullName evidence="4">Type I restriction modification DNA specificity domain-containing protein</fullName>
    </recommendedName>
</protein>
<comment type="caution">
    <text evidence="5">The sequence shown here is derived from an EMBL/GenBank/DDBJ whole genome shotgun (WGS) entry which is preliminary data.</text>
</comment>
<dbReference type="InterPro" id="IPR000055">
    <property type="entry name" value="Restrct_endonuc_typeI_TRD"/>
</dbReference>
<dbReference type="Proteomes" id="UP000322530">
    <property type="component" value="Unassembled WGS sequence"/>
</dbReference>
<dbReference type="SUPFAM" id="SSF116734">
    <property type="entry name" value="DNA methylase specificity domain"/>
    <property type="match status" value="2"/>
</dbReference>
<evidence type="ECO:0000256" key="1">
    <source>
        <dbReference type="ARBA" id="ARBA00010923"/>
    </source>
</evidence>
<evidence type="ECO:0000313" key="6">
    <source>
        <dbReference type="Proteomes" id="UP000322530"/>
    </source>
</evidence>
<evidence type="ECO:0000256" key="3">
    <source>
        <dbReference type="ARBA" id="ARBA00023125"/>
    </source>
</evidence>
<keyword evidence="6" id="KW-1185">Reference proteome</keyword>
<organism evidence="5 6">
    <name type="scientific">Dictyobacter arantiisoli</name>
    <dbReference type="NCBI Taxonomy" id="2014874"/>
    <lineage>
        <taxon>Bacteria</taxon>
        <taxon>Bacillati</taxon>
        <taxon>Chloroflexota</taxon>
        <taxon>Ktedonobacteria</taxon>
        <taxon>Ktedonobacterales</taxon>
        <taxon>Dictyobacteraceae</taxon>
        <taxon>Dictyobacter</taxon>
    </lineage>
</organism>
<evidence type="ECO:0000313" key="5">
    <source>
        <dbReference type="EMBL" id="GCF10547.1"/>
    </source>
</evidence>
<dbReference type="PANTHER" id="PTHR30408:SF12">
    <property type="entry name" value="TYPE I RESTRICTION ENZYME MJAVIII SPECIFICITY SUBUNIT"/>
    <property type="match status" value="1"/>
</dbReference>
<comment type="similarity">
    <text evidence="1">Belongs to the type-I restriction system S methylase family.</text>
</comment>
<reference evidence="5 6" key="1">
    <citation type="submission" date="2019-01" db="EMBL/GenBank/DDBJ databases">
        <title>Draft genome sequence of Dictyobacter sp. Uno17.</title>
        <authorList>
            <person name="Wang C.M."/>
            <person name="Zheng Y."/>
            <person name="Sakai Y."/>
            <person name="Abe K."/>
            <person name="Yokota A."/>
            <person name="Yabe S."/>
        </authorList>
    </citation>
    <scope>NUCLEOTIDE SEQUENCE [LARGE SCALE GENOMIC DNA]</scope>
    <source>
        <strain evidence="5 6">Uno17</strain>
    </source>
</reference>
<dbReference type="InterPro" id="IPR044946">
    <property type="entry name" value="Restrct_endonuc_typeI_TRD_sf"/>
</dbReference>
<dbReference type="GO" id="GO:0003677">
    <property type="term" value="F:DNA binding"/>
    <property type="evidence" value="ECO:0007669"/>
    <property type="project" value="UniProtKB-KW"/>
</dbReference>
<dbReference type="OrthoDB" id="9811611at2"/>
<feature type="domain" description="Type I restriction modification DNA specificity" evidence="4">
    <location>
        <begin position="219"/>
        <end position="405"/>
    </location>
</feature>
<name>A0A5A5TGR0_9CHLR</name>
<dbReference type="InterPro" id="IPR052021">
    <property type="entry name" value="Type-I_RS_S_subunit"/>
</dbReference>